<sequence length="68" mass="7797">MSWQIIHRVLGLALVDTTFWQALQNDPRTALREGGFQLTEKEQEAFCNLPRNNLSELSQQLLESLPAE</sequence>
<comment type="caution">
    <text evidence="1">The sequence shown here is derived from an EMBL/GenBank/DDBJ whole genome shotgun (WGS) entry which is preliminary data.</text>
</comment>
<accession>A0A402AVK4</accession>
<dbReference type="OrthoDB" id="165959at2"/>
<reference evidence="2" key="1">
    <citation type="submission" date="2018-12" db="EMBL/GenBank/DDBJ databases">
        <title>Tengunoibacter tsumagoiensis gen. nov., sp. nov., Dictyobacter kobayashii sp. nov., D. alpinus sp. nov., and D. joshuensis sp. nov. and description of Dictyobacteraceae fam. nov. within the order Ktedonobacterales isolated from Tengu-no-mugimeshi.</title>
        <authorList>
            <person name="Wang C.M."/>
            <person name="Zheng Y."/>
            <person name="Sakai Y."/>
            <person name="Toyoda A."/>
            <person name="Minakuchi Y."/>
            <person name="Abe K."/>
            <person name="Yokota A."/>
            <person name="Yabe S."/>
        </authorList>
    </citation>
    <scope>NUCLEOTIDE SEQUENCE [LARGE SCALE GENOMIC DNA]</scope>
    <source>
        <strain evidence="2">Uno11</strain>
    </source>
</reference>
<dbReference type="RefSeq" id="WP_126556592.1">
    <property type="nucleotide sequence ID" value="NZ_BIFS01000002.1"/>
</dbReference>
<protein>
    <submittedName>
        <fullName evidence="1">Uncharacterized protein</fullName>
    </submittedName>
</protein>
<evidence type="ECO:0000313" key="1">
    <source>
        <dbReference type="EMBL" id="GCE23104.1"/>
    </source>
</evidence>
<evidence type="ECO:0000313" key="2">
    <source>
        <dbReference type="Proteomes" id="UP000287188"/>
    </source>
</evidence>
<dbReference type="NCBIfam" id="NF038399">
    <property type="entry name" value="NH_RiPP_Os17"/>
    <property type="match status" value="1"/>
</dbReference>
<gene>
    <name evidence="1" type="ORF">KDK_69040</name>
</gene>
<dbReference type="AlphaFoldDB" id="A0A402AVK4"/>
<keyword evidence="2" id="KW-1185">Reference proteome</keyword>
<proteinExistence type="predicted"/>
<dbReference type="Proteomes" id="UP000287188">
    <property type="component" value="Unassembled WGS sequence"/>
</dbReference>
<dbReference type="EMBL" id="BIFS01000002">
    <property type="protein sequence ID" value="GCE23104.1"/>
    <property type="molecule type" value="Genomic_DNA"/>
</dbReference>
<organism evidence="1 2">
    <name type="scientific">Dictyobacter kobayashii</name>
    <dbReference type="NCBI Taxonomy" id="2014872"/>
    <lineage>
        <taxon>Bacteria</taxon>
        <taxon>Bacillati</taxon>
        <taxon>Chloroflexota</taxon>
        <taxon>Ktedonobacteria</taxon>
        <taxon>Ktedonobacterales</taxon>
        <taxon>Dictyobacteraceae</taxon>
        <taxon>Dictyobacter</taxon>
    </lineage>
</organism>
<name>A0A402AVK4_9CHLR</name>